<keyword evidence="1" id="KW-1185">Reference proteome</keyword>
<organism evidence="1 2">
    <name type="scientific">Ascaris lumbricoides</name>
    <name type="common">Giant roundworm</name>
    <dbReference type="NCBI Taxonomy" id="6252"/>
    <lineage>
        <taxon>Eukaryota</taxon>
        <taxon>Metazoa</taxon>
        <taxon>Ecdysozoa</taxon>
        <taxon>Nematoda</taxon>
        <taxon>Chromadorea</taxon>
        <taxon>Rhabditida</taxon>
        <taxon>Spirurina</taxon>
        <taxon>Ascaridomorpha</taxon>
        <taxon>Ascaridoidea</taxon>
        <taxon>Ascarididae</taxon>
        <taxon>Ascaris</taxon>
    </lineage>
</organism>
<name>A0A0M3I4C9_ASCLU</name>
<evidence type="ECO:0000313" key="1">
    <source>
        <dbReference type="Proteomes" id="UP000036681"/>
    </source>
</evidence>
<proteinExistence type="predicted"/>
<reference evidence="2" key="1">
    <citation type="submission" date="2017-02" db="UniProtKB">
        <authorList>
            <consortium name="WormBaseParasite"/>
        </authorList>
    </citation>
    <scope>IDENTIFICATION</scope>
</reference>
<evidence type="ECO:0000313" key="2">
    <source>
        <dbReference type="WBParaSite" id="ALUE_0001161601-mRNA-1"/>
    </source>
</evidence>
<dbReference type="WBParaSite" id="ALUE_0001161601-mRNA-1">
    <property type="protein sequence ID" value="ALUE_0001161601-mRNA-1"/>
    <property type="gene ID" value="ALUE_0001161601"/>
</dbReference>
<protein>
    <submittedName>
        <fullName evidence="2">Ovule protein</fullName>
    </submittedName>
</protein>
<dbReference type="AlphaFoldDB" id="A0A0M3I4C9"/>
<accession>A0A0M3I4C9</accession>
<sequence>MSLRNKRRLPVQAVNGDEILNSGRRSQESCHCTPTVRHVKEYASFSNDQVLQELLEYHGRMKQLKTSEFKTSHFRGPKPWKRWRDS</sequence>
<dbReference type="Proteomes" id="UP000036681">
    <property type="component" value="Unplaced"/>
</dbReference>